<dbReference type="GO" id="GO:0016020">
    <property type="term" value="C:membrane"/>
    <property type="evidence" value="ECO:0007669"/>
    <property type="project" value="InterPro"/>
</dbReference>
<dbReference type="InterPro" id="IPR008523">
    <property type="entry name" value="DUF805"/>
</dbReference>
<comment type="caution">
    <text evidence="2">The sequence shown here is derived from an EMBL/GenBank/DDBJ whole genome shotgun (WGS) entry which is preliminary data.</text>
</comment>
<sequence length="155" mass="17853">MHIFEQGTVKIKEALIDFYKGIFNFLGVTTRRGFGWGILIGFLCLFPFFYLLIALSSKFQEFSVICLIIIAVIFTLACYAASFRRLRDIGFKARTVLIIKILQLILLFVPVLDFVSMLSIIAMICITIFVPSGEFKIQNENKFLEFWMVKKGELQ</sequence>
<evidence type="ECO:0000313" key="3">
    <source>
        <dbReference type="Proteomes" id="UP000823963"/>
    </source>
</evidence>
<dbReference type="AlphaFoldDB" id="A0A9D1UVM1"/>
<evidence type="ECO:0000256" key="1">
    <source>
        <dbReference type="SAM" id="Phobius"/>
    </source>
</evidence>
<proteinExistence type="predicted"/>
<feature type="transmembrane region" description="Helical" evidence="1">
    <location>
        <begin position="62"/>
        <end position="83"/>
    </location>
</feature>
<evidence type="ECO:0000313" key="2">
    <source>
        <dbReference type="EMBL" id="HIX01258.1"/>
    </source>
</evidence>
<dbReference type="Proteomes" id="UP000823963">
    <property type="component" value="Unassembled WGS sequence"/>
</dbReference>
<accession>A0A9D1UVM1</accession>
<feature type="transmembrane region" description="Helical" evidence="1">
    <location>
        <begin position="34"/>
        <end position="56"/>
    </location>
</feature>
<keyword evidence="1" id="KW-0472">Membrane</keyword>
<reference evidence="2" key="1">
    <citation type="journal article" date="2021" name="PeerJ">
        <title>Extensive microbial diversity within the chicken gut microbiome revealed by metagenomics and culture.</title>
        <authorList>
            <person name="Gilroy R."/>
            <person name="Ravi A."/>
            <person name="Getino M."/>
            <person name="Pursley I."/>
            <person name="Horton D.L."/>
            <person name="Alikhan N.F."/>
            <person name="Baker D."/>
            <person name="Gharbi K."/>
            <person name="Hall N."/>
            <person name="Watson M."/>
            <person name="Adriaenssens E.M."/>
            <person name="Foster-Nyarko E."/>
            <person name="Jarju S."/>
            <person name="Secka A."/>
            <person name="Antonio M."/>
            <person name="Oren A."/>
            <person name="Chaudhuri R.R."/>
            <person name="La Ragione R."/>
            <person name="Hildebrand F."/>
            <person name="Pallen M.J."/>
        </authorList>
    </citation>
    <scope>NUCLEOTIDE SEQUENCE</scope>
    <source>
        <strain evidence="2">6627</strain>
    </source>
</reference>
<dbReference type="EMBL" id="DXFP01000006">
    <property type="protein sequence ID" value="HIX01258.1"/>
    <property type="molecule type" value="Genomic_DNA"/>
</dbReference>
<keyword evidence="1" id="KW-1133">Transmembrane helix</keyword>
<feature type="transmembrane region" description="Helical" evidence="1">
    <location>
        <begin position="104"/>
        <end position="130"/>
    </location>
</feature>
<protein>
    <submittedName>
        <fullName evidence="2">DUF805 domain-containing protein</fullName>
    </submittedName>
</protein>
<dbReference type="Pfam" id="PF05656">
    <property type="entry name" value="DUF805"/>
    <property type="match status" value="1"/>
</dbReference>
<name>A0A9D1UVM1_9LACO</name>
<organism evidence="2 3">
    <name type="scientific">Candidatus Ligilactobacillus excrementigallinarum</name>
    <dbReference type="NCBI Taxonomy" id="2838641"/>
    <lineage>
        <taxon>Bacteria</taxon>
        <taxon>Bacillati</taxon>
        <taxon>Bacillota</taxon>
        <taxon>Bacilli</taxon>
        <taxon>Lactobacillales</taxon>
        <taxon>Lactobacillaceae</taxon>
        <taxon>Ligilactobacillus</taxon>
    </lineage>
</organism>
<keyword evidence="1" id="KW-0812">Transmembrane</keyword>
<reference evidence="2" key="2">
    <citation type="submission" date="2021-04" db="EMBL/GenBank/DDBJ databases">
        <authorList>
            <person name="Gilroy R."/>
        </authorList>
    </citation>
    <scope>NUCLEOTIDE SEQUENCE</scope>
    <source>
        <strain evidence="2">6627</strain>
    </source>
</reference>
<gene>
    <name evidence="2" type="ORF">H9861_00675</name>
</gene>